<dbReference type="STRING" id="376489.A5892_11580"/>
<protein>
    <submittedName>
        <fullName evidence="5">Nitric oxide synthase</fullName>
    </submittedName>
</protein>
<dbReference type="GO" id="GO:0050660">
    <property type="term" value="F:flavin adenine dinucleotide binding"/>
    <property type="evidence" value="ECO:0007669"/>
    <property type="project" value="TreeGrafter"/>
</dbReference>
<evidence type="ECO:0000259" key="4">
    <source>
        <dbReference type="PROSITE" id="PS50902"/>
    </source>
</evidence>
<dbReference type="PANTHER" id="PTHR19384:SF128">
    <property type="entry name" value="NADPH OXIDOREDUCTASE A"/>
    <property type="match status" value="1"/>
</dbReference>
<dbReference type="Pfam" id="PF00258">
    <property type="entry name" value="Flavodoxin_1"/>
    <property type="match status" value="1"/>
</dbReference>
<sequence length="148" mass="15989">MPTARIFVATVFGGALDVAEEIAPLLREAGFEVTIFDQPVLEALTDPLPDLALFCISTTGCGDFPGNFVAFVQALDERGAALQGLRYGLIAIGDSSYPTFCGAGRRLDGLLAEYGAKRLGERLEIDAMEVLHPDEEGVAWAERWIEQL</sequence>
<accession>A0A172YFM8</accession>
<comment type="cofactor">
    <cofactor evidence="1">
        <name>FMN</name>
        <dbReference type="ChEBI" id="CHEBI:58210"/>
    </cofactor>
</comment>
<gene>
    <name evidence="5" type="ORF">A5892_11580</name>
</gene>
<evidence type="ECO:0000313" key="6">
    <source>
        <dbReference type="Proteomes" id="UP000077875"/>
    </source>
</evidence>
<dbReference type="KEGG" id="haa:A5892_11580"/>
<proteinExistence type="predicted"/>
<reference evidence="5 6" key="1">
    <citation type="submission" date="2016-04" db="EMBL/GenBank/DDBJ databases">
        <title>Complete Genome Sequence of Halotalea alkalilenta IHB B 13600.</title>
        <authorList>
            <person name="Swarnkar M.K."/>
            <person name="Sharma A."/>
            <person name="Kaushal K."/>
            <person name="Soni R."/>
            <person name="Rana S."/>
            <person name="Singh A.K."/>
            <person name="Gulati A."/>
        </authorList>
    </citation>
    <scope>NUCLEOTIDE SEQUENCE [LARGE SCALE GENOMIC DNA]</scope>
    <source>
        <strain evidence="5 6">IHB B 13600</strain>
    </source>
</reference>
<dbReference type="AlphaFoldDB" id="A0A172YFM8"/>
<dbReference type="Gene3D" id="3.40.50.360">
    <property type="match status" value="1"/>
</dbReference>
<evidence type="ECO:0000313" key="5">
    <source>
        <dbReference type="EMBL" id="ANF58024.1"/>
    </source>
</evidence>
<evidence type="ECO:0000256" key="1">
    <source>
        <dbReference type="ARBA" id="ARBA00001917"/>
    </source>
</evidence>
<dbReference type="InterPro" id="IPR029039">
    <property type="entry name" value="Flavoprotein-like_sf"/>
</dbReference>
<dbReference type="InterPro" id="IPR008254">
    <property type="entry name" value="Flavodoxin/NO_synth"/>
</dbReference>
<dbReference type="EMBL" id="CP015243">
    <property type="protein sequence ID" value="ANF58024.1"/>
    <property type="molecule type" value="Genomic_DNA"/>
</dbReference>
<evidence type="ECO:0000256" key="3">
    <source>
        <dbReference type="ARBA" id="ARBA00022643"/>
    </source>
</evidence>
<organism evidence="5 6">
    <name type="scientific">Halotalea alkalilenta</name>
    <dbReference type="NCBI Taxonomy" id="376489"/>
    <lineage>
        <taxon>Bacteria</taxon>
        <taxon>Pseudomonadati</taxon>
        <taxon>Pseudomonadota</taxon>
        <taxon>Gammaproteobacteria</taxon>
        <taxon>Oceanospirillales</taxon>
        <taxon>Halomonadaceae</taxon>
        <taxon>Halotalea</taxon>
    </lineage>
</organism>
<keyword evidence="3" id="KW-0288">FMN</keyword>
<keyword evidence="2" id="KW-0285">Flavoprotein</keyword>
<dbReference type="PANTHER" id="PTHR19384">
    <property type="entry name" value="NITRIC OXIDE SYNTHASE-RELATED"/>
    <property type="match status" value="1"/>
</dbReference>
<dbReference type="RefSeq" id="WP_064122931.1">
    <property type="nucleotide sequence ID" value="NZ_CP015243.1"/>
</dbReference>
<dbReference type="GO" id="GO:0016491">
    <property type="term" value="F:oxidoreductase activity"/>
    <property type="evidence" value="ECO:0007669"/>
    <property type="project" value="TreeGrafter"/>
</dbReference>
<dbReference type="PROSITE" id="PS50902">
    <property type="entry name" value="FLAVODOXIN_LIKE"/>
    <property type="match status" value="1"/>
</dbReference>
<dbReference type="Proteomes" id="UP000077875">
    <property type="component" value="Chromosome"/>
</dbReference>
<dbReference type="GO" id="GO:0005829">
    <property type="term" value="C:cytosol"/>
    <property type="evidence" value="ECO:0007669"/>
    <property type="project" value="TreeGrafter"/>
</dbReference>
<keyword evidence="6" id="KW-1185">Reference proteome</keyword>
<dbReference type="GO" id="GO:0010181">
    <property type="term" value="F:FMN binding"/>
    <property type="evidence" value="ECO:0007669"/>
    <property type="project" value="InterPro"/>
</dbReference>
<dbReference type="SUPFAM" id="SSF52218">
    <property type="entry name" value="Flavoproteins"/>
    <property type="match status" value="1"/>
</dbReference>
<name>A0A172YFM8_9GAMM</name>
<feature type="domain" description="Flavodoxin-like" evidence="4">
    <location>
        <begin position="4"/>
        <end position="148"/>
    </location>
</feature>
<evidence type="ECO:0000256" key="2">
    <source>
        <dbReference type="ARBA" id="ARBA00022630"/>
    </source>
</evidence>